<name>A0AAN6G9B4_9BASI</name>
<evidence type="ECO:0000313" key="2">
    <source>
        <dbReference type="EMBL" id="KAK0524721.1"/>
    </source>
</evidence>
<reference evidence="2" key="1">
    <citation type="journal article" date="2023" name="PhytoFront">
        <title>Draft Genome Resources of Seven Strains of Tilletia horrida, Causal Agent of Kernel Smut of Rice.</title>
        <authorList>
            <person name="Khanal S."/>
            <person name="Antony Babu S."/>
            <person name="Zhou X.G."/>
        </authorList>
    </citation>
    <scope>NUCLEOTIDE SEQUENCE</scope>
    <source>
        <strain evidence="2">TX3</strain>
    </source>
</reference>
<dbReference type="InterPro" id="IPR052350">
    <property type="entry name" value="Metallo-dep_Lactonases"/>
</dbReference>
<dbReference type="AlphaFoldDB" id="A0AAN6G9B4"/>
<evidence type="ECO:0000256" key="1">
    <source>
        <dbReference type="SAM" id="MobiDB-lite"/>
    </source>
</evidence>
<dbReference type="Gene3D" id="3.20.20.140">
    <property type="entry name" value="Metal-dependent hydrolases"/>
    <property type="match status" value="1"/>
</dbReference>
<proteinExistence type="predicted"/>
<evidence type="ECO:0000313" key="3">
    <source>
        <dbReference type="Proteomes" id="UP001176521"/>
    </source>
</evidence>
<dbReference type="PANTHER" id="PTHR43569">
    <property type="entry name" value="AMIDOHYDROLASE"/>
    <property type="match status" value="1"/>
</dbReference>
<comment type="caution">
    <text evidence="2">The sequence shown here is derived from an EMBL/GenBank/DDBJ whole genome shotgun (WGS) entry which is preliminary data.</text>
</comment>
<dbReference type="PANTHER" id="PTHR43569:SF2">
    <property type="entry name" value="AMIDOHYDROLASE-RELATED DOMAIN-CONTAINING PROTEIN"/>
    <property type="match status" value="1"/>
</dbReference>
<organism evidence="2 3">
    <name type="scientific">Tilletia horrida</name>
    <dbReference type="NCBI Taxonomy" id="155126"/>
    <lineage>
        <taxon>Eukaryota</taxon>
        <taxon>Fungi</taxon>
        <taxon>Dikarya</taxon>
        <taxon>Basidiomycota</taxon>
        <taxon>Ustilaginomycotina</taxon>
        <taxon>Exobasidiomycetes</taxon>
        <taxon>Tilletiales</taxon>
        <taxon>Tilletiaceae</taxon>
        <taxon>Tilletia</taxon>
    </lineage>
</organism>
<dbReference type="Proteomes" id="UP001176521">
    <property type="component" value="Unassembled WGS sequence"/>
</dbReference>
<dbReference type="EMBL" id="JAPDMQ010000437">
    <property type="protein sequence ID" value="KAK0524721.1"/>
    <property type="molecule type" value="Genomic_DNA"/>
</dbReference>
<keyword evidence="3" id="KW-1185">Reference proteome</keyword>
<sequence length="440" mass="46971">MAPRPLRRPAHLPPLSALLAADKPSTGGSTVPLSASPHLVRPASVVLLVDEGEAEGGEACKWTKGVQIGKAPGNRSSKVVALVVKGIDAQKQQQQQQPVLPSATPSAYIARLSNIPPAFPTESTHKHFALPTFTLQHSIRDDLPAWLDALSLASQRQLIVELSLSDGSQDALADGDGEERDRLVALQHEEVEELLSKSFSRDFERWEKESSRSAETDAAPASSEGMSGARFVLDAFGAPPTHLASTHLLRSKQLQEWSGFCARLALHPRVYVKLSPPASSLPRGGGDAAEEGQGLETKGSLKAMDKEARAEFRRNVRIWIDALLDALGDERLIFAATGLDASQLPASTSASVPASTPAQPAEVVQAVGGDAEDDANDVAAALARETQEKAAREEAEAAKLTEVELWFELVREVLADIGIDSLAMSKIFETNALKLYGVDA</sequence>
<protein>
    <submittedName>
        <fullName evidence="2">Uncharacterized protein</fullName>
    </submittedName>
</protein>
<gene>
    <name evidence="2" type="ORF">OC842_005747</name>
</gene>
<feature type="region of interest" description="Disordered" evidence="1">
    <location>
        <begin position="276"/>
        <end position="303"/>
    </location>
</feature>
<accession>A0AAN6G9B4</accession>